<organism evidence="2">
    <name type="scientific">mine drainage metagenome</name>
    <dbReference type="NCBI Taxonomy" id="410659"/>
    <lineage>
        <taxon>unclassified sequences</taxon>
        <taxon>metagenomes</taxon>
        <taxon>ecological metagenomes</taxon>
    </lineage>
</organism>
<proteinExistence type="predicted"/>
<reference evidence="2" key="1">
    <citation type="submission" date="2016-10" db="EMBL/GenBank/DDBJ databases">
        <title>Sequence of Gallionella enrichment culture.</title>
        <authorList>
            <person name="Poehlein A."/>
            <person name="Muehling M."/>
            <person name="Daniel R."/>
        </authorList>
    </citation>
    <scope>NUCLEOTIDE SEQUENCE</scope>
</reference>
<sequence length="106" mass="12318">MKACMVIDINGCKAGNFQPSFYRPCTARPKVTYAWRFLACLVNETRINGYYIMPAPMFSDQFFIKRKEIKCLPELLAIALFCIFAVPFKLKKVNTAFYTQKKRKSL</sequence>
<name>A0A1J5P7E2_9ZZZZ</name>
<keyword evidence="1" id="KW-0472">Membrane</keyword>
<protein>
    <submittedName>
        <fullName evidence="2">Uncharacterized protein</fullName>
    </submittedName>
</protein>
<accession>A0A1J5P7E2</accession>
<comment type="caution">
    <text evidence="2">The sequence shown here is derived from an EMBL/GenBank/DDBJ whole genome shotgun (WGS) entry which is preliminary data.</text>
</comment>
<dbReference type="EMBL" id="MLJW01006121">
    <property type="protein sequence ID" value="OIQ67142.1"/>
    <property type="molecule type" value="Genomic_DNA"/>
</dbReference>
<evidence type="ECO:0000313" key="2">
    <source>
        <dbReference type="EMBL" id="OIQ67142.1"/>
    </source>
</evidence>
<keyword evidence="1" id="KW-1133">Transmembrane helix</keyword>
<feature type="transmembrane region" description="Helical" evidence="1">
    <location>
        <begin position="71"/>
        <end position="88"/>
    </location>
</feature>
<dbReference type="AlphaFoldDB" id="A0A1J5P7E2"/>
<gene>
    <name evidence="2" type="ORF">GALL_512820</name>
</gene>
<evidence type="ECO:0000256" key="1">
    <source>
        <dbReference type="SAM" id="Phobius"/>
    </source>
</evidence>
<keyword evidence="1" id="KW-0812">Transmembrane</keyword>